<dbReference type="KEGG" id="gai:IMCC3135_06435"/>
<dbReference type="InterPro" id="IPR032811">
    <property type="entry name" value="Put_conjugal_transfer"/>
</dbReference>
<evidence type="ECO:0008006" key="3">
    <source>
        <dbReference type="Google" id="ProtNLM"/>
    </source>
</evidence>
<evidence type="ECO:0000313" key="2">
    <source>
        <dbReference type="Proteomes" id="UP000250079"/>
    </source>
</evidence>
<accession>A0A2Z2NW59</accession>
<dbReference type="AlphaFoldDB" id="A0A2Z2NW59"/>
<proteinExistence type="predicted"/>
<name>A0A2Z2NW59_9GAMM</name>
<protein>
    <recommendedName>
        <fullName evidence="3">Conjugal transfer protein TraF</fullName>
    </recommendedName>
</protein>
<organism evidence="1 2">
    <name type="scientific">Granulosicoccus antarcticus IMCC3135</name>
    <dbReference type="NCBI Taxonomy" id="1192854"/>
    <lineage>
        <taxon>Bacteria</taxon>
        <taxon>Pseudomonadati</taxon>
        <taxon>Pseudomonadota</taxon>
        <taxon>Gammaproteobacteria</taxon>
        <taxon>Chromatiales</taxon>
        <taxon>Granulosicoccaceae</taxon>
        <taxon>Granulosicoccus</taxon>
    </lineage>
</organism>
<dbReference type="RefSeq" id="WP_088916837.1">
    <property type="nucleotide sequence ID" value="NZ_CP018632.1"/>
</dbReference>
<reference evidence="1 2" key="1">
    <citation type="submission" date="2016-12" db="EMBL/GenBank/DDBJ databases">
        <authorList>
            <person name="Song W.-J."/>
            <person name="Kurnit D.M."/>
        </authorList>
    </citation>
    <scope>NUCLEOTIDE SEQUENCE [LARGE SCALE GENOMIC DNA]</scope>
    <source>
        <strain evidence="1 2">IMCC3135</strain>
    </source>
</reference>
<dbReference type="Proteomes" id="UP000250079">
    <property type="component" value="Chromosome"/>
</dbReference>
<dbReference type="OrthoDB" id="6077588at2"/>
<sequence>MSRPICSNSFTDASSVCLKDPRSPGDDTSANTLTSSKVAAMVATALLTMTLAAPAWSADARSIALGGSVIANGQGVHGAVDNPASLMAMQQRKETFHFSIGMAAEVRDSGEAIDTLTDDDNENLFDDIDDEVAALGTREVQCDPFSPSPDRRDQTCVDGTTGVANLSTQLLDILDTVDDETIDAQATLDMGVAFTSNQYPIAVNLRVSGTASGTPDIAEGDRTYITDFQEVLGDDVLTLGEAEDSPYLEADALGATLQVQQPEDVLTSEAHGSVLIRTQLGISIASSFKVGKYDIDAGITPKISALRAYDVLIRAQDEFDDSNPSIEDRLDDSEATENSFTLDAGASMALHSYPVRLAAVLRNIIPESIKTANDFEFETTPQLIVGALYQYGMLSVSGDLALNEAKVDNFETQKMGLGLEFGTAKLAIRGGVSIDNSRDTDATSLSLGVGLGPLQIGARLNGLESLEAGFQLAYSF</sequence>
<dbReference type="Pfam" id="PF13729">
    <property type="entry name" value="TraF_2"/>
    <property type="match status" value="1"/>
</dbReference>
<keyword evidence="2" id="KW-1185">Reference proteome</keyword>
<gene>
    <name evidence="1" type="ORF">IMCC3135_06435</name>
</gene>
<evidence type="ECO:0000313" key="1">
    <source>
        <dbReference type="EMBL" id="ASJ71394.1"/>
    </source>
</evidence>
<dbReference type="EMBL" id="CP018632">
    <property type="protein sequence ID" value="ASJ71394.1"/>
    <property type="molecule type" value="Genomic_DNA"/>
</dbReference>